<name>A0ABQ4ZGE0_9ASTR</name>
<comment type="caution">
    <text evidence="2">The sequence shown here is derived from an EMBL/GenBank/DDBJ whole genome shotgun (WGS) entry which is preliminary data.</text>
</comment>
<evidence type="ECO:0000313" key="3">
    <source>
        <dbReference type="Proteomes" id="UP001151760"/>
    </source>
</evidence>
<reference evidence="2" key="1">
    <citation type="journal article" date="2022" name="Int. J. Mol. Sci.">
        <title>Draft Genome of Tanacetum Coccineum: Genomic Comparison of Closely Related Tanacetum-Family Plants.</title>
        <authorList>
            <person name="Yamashiro T."/>
            <person name="Shiraishi A."/>
            <person name="Nakayama K."/>
            <person name="Satake H."/>
        </authorList>
    </citation>
    <scope>NUCLEOTIDE SEQUENCE</scope>
</reference>
<keyword evidence="3" id="KW-1185">Reference proteome</keyword>
<gene>
    <name evidence="2" type="ORF">Tco_0771543</name>
</gene>
<organism evidence="2 3">
    <name type="scientific">Tanacetum coccineum</name>
    <dbReference type="NCBI Taxonomy" id="301880"/>
    <lineage>
        <taxon>Eukaryota</taxon>
        <taxon>Viridiplantae</taxon>
        <taxon>Streptophyta</taxon>
        <taxon>Embryophyta</taxon>
        <taxon>Tracheophyta</taxon>
        <taxon>Spermatophyta</taxon>
        <taxon>Magnoliopsida</taxon>
        <taxon>eudicotyledons</taxon>
        <taxon>Gunneridae</taxon>
        <taxon>Pentapetalae</taxon>
        <taxon>asterids</taxon>
        <taxon>campanulids</taxon>
        <taxon>Asterales</taxon>
        <taxon>Asteraceae</taxon>
        <taxon>Asteroideae</taxon>
        <taxon>Anthemideae</taxon>
        <taxon>Anthemidinae</taxon>
        <taxon>Tanacetum</taxon>
    </lineage>
</organism>
<protein>
    <submittedName>
        <fullName evidence="2">Uncharacterized protein</fullName>
    </submittedName>
</protein>
<evidence type="ECO:0000313" key="2">
    <source>
        <dbReference type="EMBL" id="GJS88907.1"/>
    </source>
</evidence>
<evidence type="ECO:0000256" key="1">
    <source>
        <dbReference type="SAM" id="MobiDB-lite"/>
    </source>
</evidence>
<sequence length="601" mass="67950">MIDYALWEVIENGATLPKIQMVDGVIKVMPIITAEEKATRRLEVKARSTLMMGIPNEHQLKFNSIKDAKLLLEAIEKILGGNEATKKTQRNLLKQQYKNFTALSSEMPDQTFNRLQKLVSQNKSDLDTMSMDNLYNNLKVYEPKVKGISSSSSSTQNMAFVSSSNNNTSSSNEAVNDAHGVTTASTQINTACSTNINNLSDAVIYEFVNKPVVENGKSDKEVSEIVRKNDDVPIVKEWVSDNEEENVSQSKTEKKTVKPSIAKIEFVKPKQQEKTARKIVKQFWSTVNGEVQLHALVDGKKIIITEPIVRRDLQLEDAEGVDCLPNATIFEQLALMGTPKRKDTQIPQSSGPTEHVAYEAVYKELDESLVRAATTTSSLQAEQDSGGGPRVLDLEKTKTTQVEEIVSLKRRVKKLKQKKRSRTHGLKRSAYRIMNPQETQVAARDEKWVPFTERVKISSTNIRPETTVPQKEETFQVVIDLVKNSSCFKAITISADVPEIFMQQFWTILDICPRVEGVNFTDVPDDDTTLAFLIKLGYKGPLYKPTNMFMDHMHQPWRTLAAIINKCLSYKTTSNDKLRKSRIDILWGMFYKENVDYPELI</sequence>
<dbReference type="EMBL" id="BQNB010011310">
    <property type="protein sequence ID" value="GJS88907.1"/>
    <property type="molecule type" value="Genomic_DNA"/>
</dbReference>
<proteinExistence type="predicted"/>
<reference evidence="2" key="2">
    <citation type="submission" date="2022-01" db="EMBL/GenBank/DDBJ databases">
        <authorList>
            <person name="Yamashiro T."/>
            <person name="Shiraishi A."/>
            <person name="Satake H."/>
            <person name="Nakayama K."/>
        </authorList>
    </citation>
    <scope>NUCLEOTIDE SEQUENCE</scope>
</reference>
<dbReference type="Proteomes" id="UP001151760">
    <property type="component" value="Unassembled WGS sequence"/>
</dbReference>
<accession>A0ABQ4ZGE0</accession>
<feature type="compositionally biased region" description="Low complexity" evidence="1">
    <location>
        <begin position="162"/>
        <end position="172"/>
    </location>
</feature>
<feature type="region of interest" description="Disordered" evidence="1">
    <location>
        <begin position="155"/>
        <end position="176"/>
    </location>
</feature>